<comment type="similarity">
    <text evidence="1">Belongs to the sigma-70 factor family. ECF subfamily.</text>
</comment>
<keyword evidence="4" id="KW-0238">DNA-binding</keyword>
<proteinExistence type="inferred from homology"/>
<dbReference type="PANTHER" id="PTHR43133">
    <property type="entry name" value="RNA POLYMERASE ECF-TYPE SIGMA FACTO"/>
    <property type="match status" value="1"/>
</dbReference>
<dbReference type="SUPFAM" id="SSF88946">
    <property type="entry name" value="Sigma2 domain of RNA polymerase sigma factors"/>
    <property type="match status" value="1"/>
</dbReference>
<dbReference type="PANTHER" id="PTHR43133:SF8">
    <property type="entry name" value="RNA POLYMERASE SIGMA FACTOR HI_1459-RELATED"/>
    <property type="match status" value="1"/>
</dbReference>
<feature type="domain" description="RNA polymerase sigma factor 70 region 4 type 2" evidence="7">
    <location>
        <begin position="107"/>
        <end position="157"/>
    </location>
</feature>
<dbReference type="Pfam" id="PF08281">
    <property type="entry name" value="Sigma70_r4_2"/>
    <property type="match status" value="1"/>
</dbReference>
<evidence type="ECO:0000313" key="9">
    <source>
        <dbReference type="Proteomes" id="UP000075635"/>
    </source>
</evidence>
<evidence type="ECO:0000256" key="3">
    <source>
        <dbReference type="ARBA" id="ARBA00023082"/>
    </source>
</evidence>
<sequence>MLYRLFREETVRSVLAWLRRLGIPRSDRLDVAQDILLSAFTSLSRFDPGRAAPERWLNRIAVHVAAHYHQRGRHRRELLLEASDLEVADERPGPEELLGNEQQHRLVRSWIQALAPEHRSLLLEHHIEEIPMAEIARRLEIPLSTAYKRHACALAALADIARKGAPR</sequence>
<dbReference type="Gene3D" id="1.10.1740.10">
    <property type="match status" value="1"/>
</dbReference>
<evidence type="ECO:0000259" key="6">
    <source>
        <dbReference type="Pfam" id="PF04542"/>
    </source>
</evidence>
<evidence type="ECO:0000256" key="4">
    <source>
        <dbReference type="ARBA" id="ARBA00023125"/>
    </source>
</evidence>
<evidence type="ECO:0000256" key="5">
    <source>
        <dbReference type="ARBA" id="ARBA00023163"/>
    </source>
</evidence>
<gene>
    <name evidence="8" type="ORF">BE17_49300</name>
</gene>
<name>A0A150QS73_SORCE</name>
<keyword evidence="5" id="KW-0804">Transcription</keyword>
<dbReference type="InterPro" id="IPR013324">
    <property type="entry name" value="RNA_pol_sigma_r3/r4-like"/>
</dbReference>
<evidence type="ECO:0000256" key="2">
    <source>
        <dbReference type="ARBA" id="ARBA00023015"/>
    </source>
</evidence>
<dbReference type="AlphaFoldDB" id="A0A150QS73"/>
<dbReference type="SUPFAM" id="SSF88659">
    <property type="entry name" value="Sigma3 and sigma4 domains of RNA polymerase sigma factors"/>
    <property type="match status" value="1"/>
</dbReference>
<evidence type="ECO:0000259" key="7">
    <source>
        <dbReference type="Pfam" id="PF08281"/>
    </source>
</evidence>
<comment type="caution">
    <text evidence="8">The sequence shown here is derived from an EMBL/GenBank/DDBJ whole genome shotgun (WGS) entry which is preliminary data.</text>
</comment>
<dbReference type="InterPro" id="IPR007627">
    <property type="entry name" value="RNA_pol_sigma70_r2"/>
</dbReference>
<dbReference type="Proteomes" id="UP000075635">
    <property type="component" value="Unassembled WGS sequence"/>
</dbReference>
<accession>A0A150QS73</accession>
<dbReference type="InterPro" id="IPR013249">
    <property type="entry name" value="RNA_pol_sigma70_r4_t2"/>
</dbReference>
<dbReference type="GO" id="GO:0006352">
    <property type="term" value="P:DNA-templated transcription initiation"/>
    <property type="evidence" value="ECO:0007669"/>
    <property type="project" value="InterPro"/>
</dbReference>
<dbReference type="InterPro" id="IPR013325">
    <property type="entry name" value="RNA_pol_sigma_r2"/>
</dbReference>
<evidence type="ECO:0000313" key="8">
    <source>
        <dbReference type="EMBL" id="KYF70702.1"/>
    </source>
</evidence>
<dbReference type="NCBIfam" id="TIGR02937">
    <property type="entry name" value="sigma70-ECF"/>
    <property type="match status" value="1"/>
</dbReference>
<reference evidence="8 9" key="1">
    <citation type="submission" date="2014-02" db="EMBL/GenBank/DDBJ databases">
        <title>The small core and large imbalanced accessory genome model reveals a collaborative survival strategy of Sorangium cellulosum strains in nature.</title>
        <authorList>
            <person name="Han K."/>
            <person name="Peng R."/>
            <person name="Blom J."/>
            <person name="Li Y.-Z."/>
        </authorList>
    </citation>
    <scope>NUCLEOTIDE SEQUENCE [LARGE SCALE GENOMIC DNA]</scope>
    <source>
        <strain evidence="8 9">So0011-07</strain>
    </source>
</reference>
<protein>
    <submittedName>
        <fullName evidence="8">Uncharacterized protein</fullName>
    </submittedName>
</protein>
<dbReference type="GO" id="GO:0016987">
    <property type="term" value="F:sigma factor activity"/>
    <property type="evidence" value="ECO:0007669"/>
    <property type="project" value="UniProtKB-KW"/>
</dbReference>
<keyword evidence="3" id="KW-0731">Sigma factor</keyword>
<keyword evidence="2" id="KW-0805">Transcription regulation</keyword>
<organism evidence="8 9">
    <name type="scientific">Sorangium cellulosum</name>
    <name type="common">Polyangium cellulosum</name>
    <dbReference type="NCBI Taxonomy" id="56"/>
    <lineage>
        <taxon>Bacteria</taxon>
        <taxon>Pseudomonadati</taxon>
        <taxon>Myxococcota</taxon>
        <taxon>Polyangia</taxon>
        <taxon>Polyangiales</taxon>
        <taxon>Polyangiaceae</taxon>
        <taxon>Sorangium</taxon>
    </lineage>
</organism>
<feature type="domain" description="RNA polymerase sigma-70 region 2" evidence="6">
    <location>
        <begin position="9"/>
        <end position="73"/>
    </location>
</feature>
<dbReference type="Pfam" id="PF04542">
    <property type="entry name" value="Sigma70_r2"/>
    <property type="match status" value="1"/>
</dbReference>
<dbReference type="EMBL" id="JEMB01003567">
    <property type="protein sequence ID" value="KYF70702.1"/>
    <property type="molecule type" value="Genomic_DNA"/>
</dbReference>
<dbReference type="InterPro" id="IPR036388">
    <property type="entry name" value="WH-like_DNA-bd_sf"/>
</dbReference>
<dbReference type="Gene3D" id="1.10.10.10">
    <property type="entry name" value="Winged helix-like DNA-binding domain superfamily/Winged helix DNA-binding domain"/>
    <property type="match status" value="1"/>
</dbReference>
<evidence type="ECO:0000256" key="1">
    <source>
        <dbReference type="ARBA" id="ARBA00010641"/>
    </source>
</evidence>
<dbReference type="InterPro" id="IPR014284">
    <property type="entry name" value="RNA_pol_sigma-70_dom"/>
</dbReference>
<dbReference type="GO" id="GO:0003677">
    <property type="term" value="F:DNA binding"/>
    <property type="evidence" value="ECO:0007669"/>
    <property type="project" value="UniProtKB-KW"/>
</dbReference>
<dbReference type="InterPro" id="IPR039425">
    <property type="entry name" value="RNA_pol_sigma-70-like"/>
</dbReference>